<dbReference type="Proteomes" id="UP000813824">
    <property type="component" value="Unassembled WGS sequence"/>
</dbReference>
<evidence type="ECO:0000256" key="2">
    <source>
        <dbReference type="ARBA" id="ARBA00022630"/>
    </source>
</evidence>
<dbReference type="InterPro" id="IPR000960">
    <property type="entry name" value="Flavin_mOase"/>
</dbReference>
<dbReference type="InterPro" id="IPR020946">
    <property type="entry name" value="Flavin_mOase-like"/>
</dbReference>
<dbReference type="GO" id="GO:0004499">
    <property type="term" value="F:N,N-dimethylaniline monooxygenase activity"/>
    <property type="evidence" value="ECO:0007669"/>
    <property type="project" value="InterPro"/>
</dbReference>
<dbReference type="SUPFAM" id="SSF51905">
    <property type="entry name" value="FAD/NAD(P)-binding domain"/>
    <property type="match status" value="2"/>
</dbReference>
<evidence type="ECO:0000313" key="5">
    <source>
        <dbReference type="EMBL" id="KAH8077893.1"/>
    </source>
</evidence>
<evidence type="ECO:0000256" key="3">
    <source>
        <dbReference type="ARBA" id="ARBA00022827"/>
    </source>
</evidence>
<dbReference type="OrthoDB" id="74360at2759"/>
<keyword evidence="6" id="KW-1185">Reference proteome</keyword>
<reference evidence="5" key="1">
    <citation type="journal article" date="2021" name="New Phytol.">
        <title>Evolutionary innovations through gain and loss of genes in the ectomycorrhizal Boletales.</title>
        <authorList>
            <person name="Wu G."/>
            <person name="Miyauchi S."/>
            <person name="Morin E."/>
            <person name="Kuo A."/>
            <person name="Drula E."/>
            <person name="Varga T."/>
            <person name="Kohler A."/>
            <person name="Feng B."/>
            <person name="Cao Y."/>
            <person name="Lipzen A."/>
            <person name="Daum C."/>
            <person name="Hundley H."/>
            <person name="Pangilinan J."/>
            <person name="Johnson J."/>
            <person name="Barry K."/>
            <person name="LaButti K."/>
            <person name="Ng V."/>
            <person name="Ahrendt S."/>
            <person name="Min B."/>
            <person name="Choi I.G."/>
            <person name="Park H."/>
            <person name="Plett J.M."/>
            <person name="Magnuson J."/>
            <person name="Spatafora J.W."/>
            <person name="Nagy L.G."/>
            <person name="Henrissat B."/>
            <person name="Grigoriev I.V."/>
            <person name="Yang Z.L."/>
            <person name="Xu J."/>
            <person name="Martin F.M."/>
        </authorList>
    </citation>
    <scope>NUCLEOTIDE SEQUENCE</scope>
    <source>
        <strain evidence="5">KKN 215</strain>
    </source>
</reference>
<sequence>MSASKELERRVIIIGGGVGGIMTAIALKTKLGFHNFTLYEQSDDLGGTWNLNTYPGCASDISTHWYSFSGDVDPDWTSTHLLQPELKKYWKGLCVKYDINKHVCVNTSVVAAEWDNKRQLYRVEVLDVLSGEKRTDYANAVVSAIGVLNIPHLSEDLKGVRETFKGKHFHSARWDHTVDLRNKRVAVIGNGCSAAQFVPIITEDPTTEVLSFARTPGWILPTDWGRKPVSWWKRMIFKYVPFTLRLNRWSLLAMHESFYMFLIYGKHNSFLREFFMNDLRKNIQKCAPEKYHDVLTPKYPFGCKRFIVDTGYLAALHRPNNDLTFDGIAEITEKGILTKKGQHHDFDVIIEATGFVVDEYPIVIRGVDGTSIQDYHREQGGPTAYRGTTTPNFPNFFMLFGPNTTTTHGSVIFTHEVQINYTMQLLEPVLKKQASSFEVTREASDAWNAHVQKYHSTSVWTACQSWYRVGGTGKNVSIWPGSLTDQWYQLRTPVWSDYKATGAYEWENNRRLRVVKEMAQVGGLFAVLAVAYFHPQETLRLATQVKDQVRILEYASK</sequence>
<dbReference type="Pfam" id="PF00743">
    <property type="entry name" value="FMO-like"/>
    <property type="match status" value="1"/>
</dbReference>
<evidence type="ECO:0008006" key="7">
    <source>
        <dbReference type="Google" id="ProtNLM"/>
    </source>
</evidence>
<dbReference type="InterPro" id="IPR036188">
    <property type="entry name" value="FAD/NAD-bd_sf"/>
</dbReference>
<dbReference type="Gene3D" id="3.50.50.60">
    <property type="entry name" value="FAD/NAD(P)-binding domain"/>
    <property type="match status" value="2"/>
</dbReference>
<keyword evidence="4" id="KW-0560">Oxidoreductase</keyword>
<dbReference type="PANTHER" id="PTHR42877">
    <property type="entry name" value="L-ORNITHINE N(5)-MONOOXYGENASE-RELATED"/>
    <property type="match status" value="1"/>
</dbReference>
<evidence type="ECO:0000313" key="6">
    <source>
        <dbReference type="Proteomes" id="UP000813824"/>
    </source>
</evidence>
<dbReference type="AlphaFoldDB" id="A0A8K0UFQ5"/>
<keyword evidence="3" id="KW-0274">FAD</keyword>
<evidence type="ECO:0000256" key="1">
    <source>
        <dbReference type="ARBA" id="ARBA00010139"/>
    </source>
</evidence>
<dbReference type="InterPro" id="IPR051209">
    <property type="entry name" value="FAD-bind_Monooxygenase_sf"/>
</dbReference>
<dbReference type="EMBL" id="JAEVFJ010000061">
    <property type="protein sequence ID" value="KAH8077893.1"/>
    <property type="molecule type" value="Genomic_DNA"/>
</dbReference>
<dbReference type="GO" id="GO:0050660">
    <property type="term" value="F:flavin adenine dinucleotide binding"/>
    <property type="evidence" value="ECO:0007669"/>
    <property type="project" value="InterPro"/>
</dbReference>
<accession>A0A8K0UFQ5</accession>
<dbReference type="PRINTS" id="PR00370">
    <property type="entry name" value="FMOXYGENASE"/>
</dbReference>
<evidence type="ECO:0000256" key="4">
    <source>
        <dbReference type="ARBA" id="ARBA00023002"/>
    </source>
</evidence>
<dbReference type="PANTHER" id="PTHR42877:SF4">
    <property type="entry name" value="FAD_NAD(P)-BINDING DOMAIN-CONTAINING PROTEIN-RELATED"/>
    <property type="match status" value="1"/>
</dbReference>
<proteinExistence type="inferred from homology"/>
<dbReference type="GO" id="GO:0050661">
    <property type="term" value="F:NADP binding"/>
    <property type="evidence" value="ECO:0007669"/>
    <property type="project" value="InterPro"/>
</dbReference>
<comment type="similarity">
    <text evidence="1">Belongs to the FAD-binding monooxygenase family.</text>
</comment>
<gene>
    <name evidence="5" type="ORF">BXZ70DRAFT_1053127</name>
</gene>
<organism evidence="5 6">
    <name type="scientific">Cristinia sonorae</name>
    <dbReference type="NCBI Taxonomy" id="1940300"/>
    <lineage>
        <taxon>Eukaryota</taxon>
        <taxon>Fungi</taxon>
        <taxon>Dikarya</taxon>
        <taxon>Basidiomycota</taxon>
        <taxon>Agaricomycotina</taxon>
        <taxon>Agaricomycetes</taxon>
        <taxon>Agaricomycetidae</taxon>
        <taxon>Agaricales</taxon>
        <taxon>Pleurotineae</taxon>
        <taxon>Stephanosporaceae</taxon>
        <taxon>Cristinia</taxon>
    </lineage>
</organism>
<keyword evidence="2" id="KW-0285">Flavoprotein</keyword>
<comment type="caution">
    <text evidence="5">The sequence shown here is derived from an EMBL/GenBank/DDBJ whole genome shotgun (WGS) entry which is preliminary data.</text>
</comment>
<protein>
    <recommendedName>
        <fullName evidence="7">Monooxygenase</fullName>
    </recommendedName>
</protein>
<name>A0A8K0UFQ5_9AGAR</name>